<dbReference type="AlphaFoldDB" id="A0A1B6JWV9"/>
<organism evidence="1">
    <name type="scientific">Homalodisca liturata</name>
    <dbReference type="NCBI Taxonomy" id="320908"/>
    <lineage>
        <taxon>Eukaryota</taxon>
        <taxon>Metazoa</taxon>
        <taxon>Ecdysozoa</taxon>
        <taxon>Arthropoda</taxon>
        <taxon>Hexapoda</taxon>
        <taxon>Insecta</taxon>
        <taxon>Pterygota</taxon>
        <taxon>Neoptera</taxon>
        <taxon>Paraneoptera</taxon>
        <taxon>Hemiptera</taxon>
        <taxon>Auchenorrhyncha</taxon>
        <taxon>Membracoidea</taxon>
        <taxon>Cicadellidae</taxon>
        <taxon>Cicadellinae</taxon>
        <taxon>Proconiini</taxon>
        <taxon>Homalodisca</taxon>
    </lineage>
</organism>
<reference evidence="1" key="1">
    <citation type="submission" date="2015-11" db="EMBL/GenBank/DDBJ databases">
        <title>De novo transcriptome assembly of four potential Pierce s Disease insect vectors from Arizona vineyards.</title>
        <authorList>
            <person name="Tassone E.E."/>
        </authorList>
    </citation>
    <scope>NUCLEOTIDE SEQUENCE</scope>
</reference>
<proteinExistence type="predicted"/>
<dbReference type="EMBL" id="GECU01004054">
    <property type="protein sequence ID" value="JAT03653.1"/>
    <property type="molecule type" value="Transcribed_RNA"/>
</dbReference>
<feature type="non-terminal residue" evidence="1">
    <location>
        <position position="1"/>
    </location>
</feature>
<gene>
    <name evidence="1" type="ORF">g.28427</name>
</gene>
<name>A0A1B6JWV9_9HEMI</name>
<feature type="non-terminal residue" evidence="1">
    <location>
        <position position="113"/>
    </location>
</feature>
<protein>
    <submittedName>
        <fullName evidence="1">Uncharacterized protein</fullName>
    </submittedName>
</protein>
<sequence>VSIISRPLLFLCLKFVFDDGSIVEETGLFTTFSIFQSMSYFLHYCMSVHVPAVPSGTSLPSCCPWLRTDVHVNQHTQYSVQFWQGMGCDVVRRKMVPLRFQQQTIIWKKLYVP</sequence>
<accession>A0A1B6JWV9</accession>
<evidence type="ECO:0000313" key="1">
    <source>
        <dbReference type="EMBL" id="JAT03653.1"/>
    </source>
</evidence>